<dbReference type="Proteomes" id="UP000631114">
    <property type="component" value="Unassembled WGS sequence"/>
</dbReference>
<proteinExistence type="predicted"/>
<comment type="caution">
    <text evidence="1">The sequence shown here is derived from an EMBL/GenBank/DDBJ whole genome shotgun (WGS) entry which is preliminary data.</text>
</comment>
<keyword evidence="2" id="KW-1185">Reference proteome</keyword>
<protein>
    <submittedName>
        <fullName evidence="1">Uncharacterized protein</fullName>
    </submittedName>
</protein>
<dbReference type="OrthoDB" id="1696465at2759"/>
<accession>A0A835M5B1</accession>
<evidence type="ECO:0000313" key="2">
    <source>
        <dbReference type="Proteomes" id="UP000631114"/>
    </source>
</evidence>
<reference evidence="1 2" key="1">
    <citation type="submission" date="2020-10" db="EMBL/GenBank/DDBJ databases">
        <title>The Coptis chinensis genome and diversification of protoberbering-type alkaloids.</title>
        <authorList>
            <person name="Wang B."/>
            <person name="Shu S."/>
            <person name="Song C."/>
            <person name="Liu Y."/>
        </authorList>
    </citation>
    <scope>NUCLEOTIDE SEQUENCE [LARGE SCALE GENOMIC DNA]</scope>
    <source>
        <strain evidence="1">HL-2020</strain>
        <tissue evidence="1">Leaf</tissue>
    </source>
</reference>
<evidence type="ECO:0000313" key="1">
    <source>
        <dbReference type="EMBL" id="KAF9614439.1"/>
    </source>
</evidence>
<dbReference type="AlphaFoldDB" id="A0A835M5B1"/>
<gene>
    <name evidence="1" type="ORF">IFM89_018584</name>
</gene>
<dbReference type="EMBL" id="JADFTS010000003">
    <property type="protein sequence ID" value="KAF9614439.1"/>
    <property type="molecule type" value="Genomic_DNA"/>
</dbReference>
<sequence length="131" mass="14852">METGVTGARFQCNYDGSISMFDMEIEQRPYHKNCSCAMHNSKNNRSSQCPHQRKISISTKQLWKECSLSIDRTNYSSQSSSFAVASRRIETTKLDFCCTSLYLEGPEISPFPTHFQAAFATLFGSVARKKE</sequence>
<dbReference type="PANTHER" id="PTHR35121:SF4">
    <property type="entry name" value="SWIM-TYPE DOMAIN-CONTAINING PROTEIN"/>
    <property type="match status" value="1"/>
</dbReference>
<name>A0A835M5B1_9MAGN</name>
<dbReference type="PANTHER" id="PTHR35121">
    <property type="entry name" value="HOMEODOMAIN PROTEIN 8, PUTATIVE-RELATED"/>
    <property type="match status" value="1"/>
</dbReference>
<organism evidence="1 2">
    <name type="scientific">Coptis chinensis</name>
    <dbReference type="NCBI Taxonomy" id="261450"/>
    <lineage>
        <taxon>Eukaryota</taxon>
        <taxon>Viridiplantae</taxon>
        <taxon>Streptophyta</taxon>
        <taxon>Embryophyta</taxon>
        <taxon>Tracheophyta</taxon>
        <taxon>Spermatophyta</taxon>
        <taxon>Magnoliopsida</taxon>
        <taxon>Ranunculales</taxon>
        <taxon>Ranunculaceae</taxon>
        <taxon>Coptidoideae</taxon>
        <taxon>Coptis</taxon>
    </lineage>
</organism>